<reference evidence="2 3" key="1">
    <citation type="submission" date="2015-08" db="EMBL/GenBank/DDBJ databases">
        <authorList>
            <person name="Babu N.S."/>
            <person name="Beckwith C.J."/>
            <person name="Beseler K.G."/>
            <person name="Brison A."/>
            <person name="Carone J.V."/>
            <person name="Caskin T.P."/>
            <person name="Diamond M."/>
            <person name="Durham M.E."/>
            <person name="Foxe J.M."/>
            <person name="Go M."/>
            <person name="Henderson B.A."/>
            <person name="Jones I.B."/>
            <person name="McGettigan J.A."/>
            <person name="Micheletti S.J."/>
            <person name="Nasrallah M.E."/>
            <person name="Ortiz D."/>
            <person name="Piller C.R."/>
            <person name="Privatt S.R."/>
            <person name="Schneider S.L."/>
            <person name="Sharp S."/>
            <person name="Smith T.C."/>
            <person name="Stanton J.D."/>
            <person name="Ullery H.E."/>
            <person name="Wilson R.J."/>
            <person name="Serrano M.G."/>
            <person name="Buck G."/>
            <person name="Lee V."/>
            <person name="Wang Y."/>
            <person name="Carvalho R."/>
            <person name="Voegtly L."/>
            <person name="Shi R."/>
            <person name="Duckworth R."/>
            <person name="Johnson A."/>
            <person name="Loviza R."/>
            <person name="Walstead R."/>
            <person name="Shah Z."/>
            <person name="Kiflezghi M."/>
            <person name="Wade K."/>
            <person name="Ball S.L."/>
            <person name="Bradley K.W."/>
            <person name="Asai D.J."/>
            <person name="Bowman C.A."/>
            <person name="Russell D.A."/>
            <person name="Pope W.H."/>
            <person name="Jacobs-Sera D."/>
            <person name="Hendrix R.W."/>
            <person name="Hatfull G.F."/>
        </authorList>
    </citation>
    <scope>NUCLEOTIDE SEQUENCE [LARGE SCALE GENOMIC DNA]</scope>
    <source>
        <strain evidence="2 3">DSM 27648</strain>
    </source>
</reference>
<dbReference type="EMBL" id="CP012333">
    <property type="protein sequence ID" value="AKV02061.1"/>
    <property type="molecule type" value="Genomic_DNA"/>
</dbReference>
<evidence type="ECO:0000313" key="2">
    <source>
        <dbReference type="EMBL" id="AKV02061.1"/>
    </source>
</evidence>
<dbReference type="KEGG" id="llu:AKJ09_08724"/>
<feature type="compositionally biased region" description="Basic residues" evidence="1">
    <location>
        <begin position="26"/>
        <end position="47"/>
    </location>
</feature>
<evidence type="ECO:0000256" key="1">
    <source>
        <dbReference type="SAM" id="MobiDB-lite"/>
    </source>
</evidence>
<dbReference type="Proteomes" id="UP000064967">
    <property type="component" value="Chromosome"/>
</dbReference>
<organism evidence="2 3">
    <name type="scientific">Labilithrix luteola</name>
    <dbReference type="NCBI Taxonomy" id="1391654"/>
    <lineage>
        <taxon>Bacteria</taxon>
        <taxon>Pseudomonadati</taxon>
        <taxon>Myxococcota</taxon>
        <taxon>Polyangia</taxon>
        <taxon>Polyangiales</taxon>
        <taxon>Labilitrichaceae</taxon>
        <taxon>Labilithrix</taxon>
    </lineage>
</organism>
<name>A0A0K1Q8C5_9BACT</name>
<feature type="region of interest" description="Disordered" evidence="1">
    <location>
        <begin position="23"/>
        <end position="47"/>
    </location>
</feature>
<sequence>MLLGSSRLRLRKRTSLHARAAFAARRVARGSRRHQPANKHKKGTTIR</sequence>
<accession>A0A0K1Q8C5</accession>
<proteinExistence type="predicted"/>
<evidence type="ECO:0000313" key="3">
    <source>
        <dbReference type="Proteomes" id="UP000064967"/>
    </source>
</evidence>
<dbReference type="AlphaFoldDB" id="A0A0K1Q8C5"/>
<gene>
    <name evidence="2" type="ORF">AKJ09_08724</name>
</gene>
<protein>
    <submittedName>
        <fullName evidence="2">Uncharacterized protein</fullName>
    </submittedName>
</protein>
<keyword evidence="3" id="KW-1185">Reference proteome</keyword>